<evidence type="ECO:0000313" key="2">
    <source>
        <dbReference type="EMBL" id="KZF22243.1"/>
    </source>
</evidence>
<sequence length="383" mass="44014">MWHELDPLPPSKGELRNPEIENKINARKKPSPAPNCTNDKAVRIRREESEAGRTFQNPRDVSKNPHISPKTRKRSLKRQRSPEGAHPYRFAKKRASVPNQVKNRRQEAFRGPLIDKSATVSAPIPIPATSVPIEVEEEDDDDRIIKVKVDLGMSSDEEQSENDIVSDDSSVEIITSPPRPAKPMTIFAGHEDENEGLGDELFVASAPPPKWRKCRKETKDKSFSELVRDEQGRIDHRFDTGITAPMDRHDRLINRTDGAISTRFRQSKSFGERLMAISSAATERNDAGNDEKSRDNGQGRVALDRAPEFDWGTLLDRQRRRRQGEHLDRRHENRSGRSTWRSYDSYRPRPSLRRSEVSWWDSQEARRIEAMTRDDPLEEFAKN</sequence>
<evidence type="ECO:0000313" key="3">
    <source>
        <dbReference type="Proteomes" id="UP000076632"/>
    </source>
</evidence>
<feature type="compositionally biased region" description="Acidic residues" evidence="1">
    <location>
        <begin position="155"/>
        <end position="170"/>
    </location>
</feature>
<accession>A0A165GIZ5</accession>
<dbReference type="AlphaFoldDB" id="A0A165GIZ5"/>
<feature type="compositionally biased region" description="Basic and acidic residues" evidence="1">
    <location>
        <begin position="283"/>
        <end position="308"/>
    </location>
</feature>
<dbReference type="OrthoDB" id="5431477at2759"/>
<feature type="region of interest" description="Disordered" evidence="1">
    <location>
        <begin position="1"/>
        <end position="114"/>
    </location>
</feature>
<feature type="compositionally biased region" description="Basic and acidic residues" evidence="1">
    <location>
        <begin position="13"/>
        <end position="24"/>
    </location>
</feature>
<feature type="compositionally biased region" description="Basic residues" evidence="1">
    <location>
        <begin position="69"/>
        <end position="79"/>
    </location>
</feature>
<gene>
    <name evidence="2" type="ORF">L228DRAFT_149223</name>
</gene>
<protein>
    <submittedName>
        <fullName evidence="2">Uncharacterized protein</fullName>
    </submittedName>
</protein>
<reference evidence="2 3" key="1">
    <citation type="journal article" date="2016" name="Fungal Biol.">
        <title>The genome of Xylona heveae provides a window into fungal endophytism.</title>
        <authorList>
            <person name="Gazis R."/>
            <person name="Kuo A."/>
            <person name="Riley R."/>
            <person name="LaButti K."/>
            <person name="Lipzen A."/>
            <person name="Lin J."/>
            <person name="Amirebrahimi M."/>
            <person name="Hesse C.N."/>
            <person name="Spatafora J.W."/>
            <person name="Henrissat B."/>
            <person name="Hainaut M."/>
            <person name="Grigoriev I.V."/>
            <person name="Hibbett D.S."/>
        </authorList>
    </citation>
    <scope>NUCLEOTIDE SEQUENCE [LARGE SCALE GENOMIC DNA]</scope>
    <source>
        <strain evidence="2 3">TC161</strain>
    </source>
</reference>
<organism evidence="2 3">
    <name type="scientific">Xylona heveae (strain CBS 132557 / TC161)</name>
    <dbReference type="NCBI Taxonomy" id="1328760"/>
    <lineage>
        <taxon>Eukaryota</taxon>
        <taxon>Fungi</taxon>
        <taxon>Dikarya</taxon>
        <taxon>Ascomycota</taxon>
        <taxon>Pezizomycotina</taxon>
        <taxon>Xylonomycetes</taxon>
        <taxon>Xylonales</taxon>
        <taxon>Xylonaceae</taxon>
        <taxon>Xylona</taxon>
    </lineage>
</organism>
<feature type="compositionally biased region" description="Basic and acidic residues" evidence="1">
    <location>
        <begin position="324"/>
        <end position="335"/>
    </location>
</feature>
<keyword evidence="3" id="KW-1185">Reference proteome</keyword>
<dbReference type="GeneID" id="28894402"/>
<dbReference type="Proteomes" id="UP000076632">
    <property type="component" value="Unassembled WGS sequence"/>
</dbReference>
<proteinExistence type="predicted"/>
<name>A0A165GIZ5_XYLHT</name>
<feature type="region of interest" description="Disordered" evidence="1">
    <location>
        <begin position="150"/>
        <end position="185"/>
    </location>
</feature>
<feature type="compositionally biased region" description="Basic and acidic residues" evidence="1">
    <location>
        <begin position="40"/>
        <end position="51"/>
    </location>
</feature>
<dbReference type="EMBL" id="KV407459">
    <property type="protein sequence ID" value="KZF22243.1"/>
    <property type="molecule type" value="Genomic_DNA"/>
</dbReference>
<evidence type="ECO:0000256" key="1">
    <source>
        <dbReference type="SAM" id="MobiDB-lite"/>
    </source>
</evidence>
<dbReference type="InParanoid" id="A0A165GIZ5"/>
<feature type="region of interest" description="Disordered" evidence="1">
    <location>
        <begin position="276"/>
        <end position="353"/>
    </location>
</feature>
<dbReference type="RefSeq" id="XP_018187798.1">
    <property type="nucleotide sequence ID" value="XM_018329265.1"/>
</dbReference>